<dbReference type="Gene3D" id="3.10.105.10">
    <property type="entry name" value="Dipeptide-binding Protein, Domain 3"/>
    <property type="match status" value="1"/>
</dbReference>
<dbReference type="GO" id="GO:0030288">
    <property type="term" value="C:outer membrane-bounded periplasmic space"/>
    <property type="evidence" value="ECO:0007669"/>
    <property type="project" value="UniProtKB-ARBA"/>
</dbReference>
<dbReference type="InterPro" id="IPR000914">
    <property type="entry name" value="SBP_5_dom"/>
</dbReference>
<dbReference type="GO" id="GO:0043190">
    <property type="term" value="C:ATP-binding cassette (ABC) transporter complex"/>
    <property type="evidence" value="ECO:0007669"/>
    <property type="project" value="InterPro"/>
</dbReference>
<dbReference type="InterPro" id="IPR039424">
    <property type="entry name" value="SBP_5"/>
</dbReference>
<evidence type="ECO:0000256" key="3">
    <source>
        <dbReference type="ARBA" id="ARBA00022729"/>
    </source>
</evidence>
<gene>
    <name evidence="5" type="ORF">SAMN02745150_00517</name>
</gene>
<evidence type="ECO:0000256" key="2">
    <source>
        <dbReference type="ARBA" id="ARBA00022448"/>
    </source>
</evidence>
<dbReference type="EMBL" id="FOKY01000002">
    <property type="protein sequence ID" value="SFB74068.1"/>
    <property type="molecule type" value="Genomic_DNA"/>
</dbReference>
<evidence type="ECO:0000259" key="4">
    <source>
        <dbReference type="Pfam" id="PF00496"/>
    </source>
</evidence>
<dbReference type="GO" id="GO:1904680">
    <property type="term" value="F:peptide transmembrane transporter activity"/>
    <property type="evidence" value="ECO:0007669"/>
    <property type="project" value="TreeGrafter"/>
</dbReference>
<protein>
    <submittedName>
        <fullName evidence="5">Peptide/nickel transport system substrate-binding protein</fullName>
    </submittedName>
</protein>
<dbReference type="CDD" id="cd00995">
    <property type="entry name" value="PBP2_NikA_DppA_OppA_like"/>
    <property type="match status" value="1"/>
</dbReference>
<comment type="similarity">
    <text evidence="1">Belongs to the bacterial solute-binding protein 5 family.</text>
</comment>
<keyword evidence="2" id="KW-0813">Transport</keyword>
<dbReference type="PIRSF" id="PIRSF002741">
    <property type="entry name" value="MppA"/>
    <property type="match status" value="1"/>
</dbReference>
<dbReference type="SUPFAM" id="SSF53850">
    <property type="entry name" value="Periplasmic binding protein-like II"/>
    <property type="match status" value="1"/>
</dbReference>
<keyword evidence="3" id="KW-0732">Signal</keyword>
<dbReference type="Gene3D" id="3.90.76.10">
    <property type="entry name" value="Dipeptide-binding Protein, Domain 1"/>
    <property type="match status" value="1"/>
</dbReference>
<dbReference type="InterPro" id="IPR030678">
    <property type="entry name" value="Peptide/Ni-bd"/>
</dbReference>
<organism evidence="5 6">
    <name type="scientific">Brevinema andersonii</name>
    <dbReference type="NCBI Taxonomy" id="34097"/>
    <lineage>
        <taxon>Bacteria</taxon>
        <taxon>Pseudomonadati</taxon>
        <taxon>Spirochaetota</taxon>
        <taxon>Spirochaetia</taxon>
        <taxon>Brevinematales</taxon>
        <taxon>Brevinemataceae</taxon>
        <taxon>Brevinema</taxon>
    </lineage>
</organism>
<dbReference type="RefSeq" id="WP_092318290.1">
    <property type="nucleotide sequence ID" value="NZ_FOKY01000002.1"/>
</dbReference>
<dbReference type="PANTHER" id="PTHR30290:SF9">
    <property type="entry name" value="OLIGOPEPTIDE-BINDING PROTEIN APPA"/>
    <property type="match status" value="1"/>
</dbReference>
<reference evidence="6" key="1">
    <citation type="submission" date="2016-10" db="EMBL/GenBank/DDBJ databases">
        <authorList>
            <person name="Varghese N."/>
            <person name="Submissions S."/>
        </authorList>
    </citation>
    <scope>NUCLEOTIDE SEQUENCE [LARGE SCALE GENOMIC DNA]</scope>
    <source>
        <strain evidence="6">ATCC 43811</strain>
    </source>
</reference>
<accession>A0A1I1DLX3</accession>
<dbReference type="PANTHER" id="PTHR30290">
    <property type="entry name" value="PERIPLASMIC BINDING COMPONENT OF ABC TRANSPORTER"/>
    <property type="match status" value="1"/>
</dbReference>
<dbReference type="Pfam" id="PF00496">
    <property type="entry name" value="SBP_bac_5"/>
    <property type="match status" value="1"/>
</dbReference>
<proteinExistence type="inferred from homology"/>
<dbReference type="AlphaFoldDB" id="A0A1I1DLX3"/>
<sequence>MKIWISLLIFIFVSCSKITERPDTVVMGVPSDIITLDPHAHNDAGSSRIVAQVFNRLLEKNRQGEFLPSLVIEWKMIDPLLWEFKLRPNVLFHNGAPLTIEDVVFSLERMRKTPGMLRDLMTSIEEIRPVGEGKFQIKTRYFDDLLLDVLAHNAAGIMHKQTVESLGPEVTRYAVGTGAYKVADHKIGDSVLLQRNEDFFDGAPQVPYILLRNIVDPFVRSLALETKELQISYIHDSDVEAMRLLPYLDLVEFESSRLEYLGMNFRKPEFQDISLRRALLYAVDRKGLVNALLSGNGKPLVVPLPWRVAQPFMTQNEYSAFIQEHQINTLPDFTLPKRTLIFGTPEGYRVKLAEAIQASLGELGIKTEIRVLEYGAFLEALTEGAFDLFLYGKTSVTLNPYEFFYDIYHSHSTPSLGNAGFYKNENLDPLIEQVRREISPEKRRALYTEIADKVAEDVAVVPLYAPVFYLGQNKKIKGFYLDNVFSPRFDRISY</sequence>
<evidence type="ECO:0000313" key="6">
    <source>
        <dbReference type="Proteomes" id="UP000240042"/>
    </source>
</evidence>
<dbReference type="GO" id="GO:0015833">
    <property type="term" value="P:peptide transport"/>
    <property type="evidence" value="ECO:0007669"/>
    <property type="project" value="TreeGrafter"/>
</dbReference>
<dbReference type="Proteomes" id="UP000240042">
    <property type="component" value="Unassembled WGS sequence"/>
</dbReference>
<dbReference type="STRING" id="34097.SAMN02745150_00517"/>
<dbReference type="OrthoDB" id="304884at2"/>
<evidence type="ECO:0000313" key="5">
    <source>
        <dbReference type="EMBL" id="SFB74068.1"/>
    </source>
</evidence>
<name>A0A1I1DLX3_BREAD</name>
<evidence type="ECO:0000256" key="1">
    <source>
        <dbReference type="ARBA" id="ARBA00005695"/>
    </source>
</evidence>
<dbReference type="PROSITE" id="PS51257">
    <property type="entry name" value="PROKAR_LIPOPROTEIN"/>
    <property type="match status" value="1"/>
</dbReference>
<keyword evidence="6" id="KW-1185">Reference proteome</keyword>
<dbReference type="Gene3D" id="3.40.190.10">
    <property type="entry name" value="Periplasmic binding protein-like II"/>
    <property type="match status" value="1"/>
</dbReference>
<feature type="domain" description="Solute-binding protein family 5" evidence="4">
    <location>
        <begin position="68"/>
        <end position="411"/>
    </location>
</feature>